<dbReference type="GO" id="GO:0016020">
    <property type="term" value="C:membrane"/>
    <property type="evidence" value="ECO:0007669"/>
    <property type="project" value="UniProtKB-SubCell"/>
</dbReference>
<keyword evidence="4 6" id="KW-0472">Membrane</keyword>
<keyword evidence="3 6" id="KW-1133">Transmembrane helix</keyword>
<evidence type="ECO:0000256" key="4">
    <source>
        <dbReference type="ARBA" id="ARBA00023136"/>
    </source>
</evidence>
<feature type="transmembrane region" description="Helical" evidence="6">
    <location>
        <begin position="104"/>
        <end position="124"/>
    </location>
</feature>
<feature type="transmembrane region" description="Helical" evidence="6">
    <location>
        <begin position="50"/>
        <end position="83"/>
    </location>
</feature>
<comment type="caution">
    <text evidence="8">The sequence shown here is derived from an EMBL/GenBank/DDBJ whole genome shotgun (WGS) entry which is preliminary data.</text>
</comment>
<dbReference type="RefSeq" id="WP_309851939.1">
    <property type="nucleotide sequence ID" value="NZ_BAAAIU010000020.1"/>
</dbReference>
<feature type="transmembrane region" description="Helical" evidence="6">
    <location>
        <begin position="238"/>
        <end position="258"/>
    </location>
</feature>
<dbReference type="Pfam" id="PF05653">
    <property type="entry name" value="Mg_trans_NIPA"/>
    <property type="match status" value="1"/>
</dbReference>
<accession>A0AAE3YIH5</accession>
<feature type="region of interest" description="Disordered" evidence="5">
    <location>
        <begin position="313"/>
        <end position="336"/>
    </location>
</feature>
<name>A0AAE3YIH5_9MICC</name>
<evidence type="ECO:0000256" key="1">
    <source>
        <dbReference type="ARBA" id="ARBA00004141"/>
    </source>
</evidence>
<feature type="chain" id="PRO_5042080521" evidence="7">
    <location>
        <begin position="21"/>
        <end position="336"/>
    </location>
</feature>
<feature type="transmembrane region" description="Helical" evidence="6">
    <location>
        <begin position="270"/>
        <end position="288"/>
    </location>
</feature>
<keyword evidence="2 6" id="KW-0812">Transmembrane</keyword>
<evidence type="ECO:0000256" key="7">
    <source>
        <dbReference type="SAM" id="SignalP"/>
    </source>
</evidence>
<evidence type="ECO:0000313" key="8">
    <source>
        <dbReference type="EMBL" id="MDR6892631.1"/>
    </source>
</evidence>
<dbReference type="EMBL" id="JAVDUI010000001">
    <property type="protein sequence ID" value="MDR6892631.1"/>
    <property type="molecule type" value="Genomic_DNA"/>
</dbReference>
<dbReference type="InterPro" id="IPR008521">
    <property type="entry name" value="Mg_trans_NIPA"/>
</dbReference>
<dbReference type="PANTHER" id="PTHR40761">
    <property type="entry name" value="CONSERVED INTEGRAL MEMBRANE ALANINE VALINE AND LEUCINE RICH PROTEIN-RELATED"/>
    <property type="match status" value="1"/>
</dbReference>
<dbReference type="Proteomes" id="UP001247307">
    <property type="component" value="Unassembled WGS sequence"/>
</dbReference>
<evidence type="ECO:0000256" key="2">
    <source>
        <dbReference type="ARBA" id="ARBA00022692"/>
    </source>
</evidence>
<dbReference type="AlphaFoldDB" id="A0AAE3YIH5"/>
<proteinExistence type="predicted"/>
<dbReference type="GO" id="GO:0015095">
    <property type="term" value="F:magnesium ion transmembrane transporter activity"/>
    <property type="evidence" value="ECO:0007669"/>
    <property type="project" value="InterPro"/>
</dbReference>
<feature type="transmembrane region" description="Helical" evidence="6">
    <location>
        <begin position="163"/>
        <end position="187"/>
    </location>
</feature>
<keyword evidence="9" id="KW-1185">Reference proteome</keyword>
<gene>
    <name evidence="8" type="ORF">J2S35_001571</name>
</gene>
<comment type="subcellular location">
    <subcellularLocation>
        <location evidence="1">Membrane</location>
        <topology evidence="1">Multi-pass membrane protein</topology>
    </subcellularLocation>
</comment>
<feature type="signal peptide" evidence="7">
    <location>
        <begin position="1"/>
        <end position="20"/>
    </location>
</feature>
<evidence type="ECO:0000313" key="9">
    <source>
        <dbReference type="Proteomes" id="UP001247307"/>
    </source>
</evidence>
<reference evidence="8" key="1">
    <citation type="submission" date="2023-07" db="EMBL/GenBank/DDBJ databases">
        <title>Sequencing the genomes of 1000 actinobacteria strains.</title>
        <authorList>
            <person name="Klenk H.-P."/>
        </authorList>
    </citation>
    <scope>NUCLEOTIDE SEQUENCE</scope>
    <source>
        <strain evidence="8">DSM 13988</strain>
    </source>
</reference>
<sequence>MNFPLAIACALLSSVCLAWGAERQGGAVRKDHHAGVGLSALGSLFRHPRWLFGLGLMAVGTVLNVIALALAPITVVQPIGALALVMTAVLNARATSARLGPRMLAAIGACLVGSAAFVILGLRVRNEAAGIGHAETVVVLILTWAAIAVCAALVAFGARRLPAFACVVVSGVLYGLVAVQVKVLATSVMGLDGLSPDRLWGWLTEDLRWAVLAGVVVAAVLGGWFVQKAYASGPPDLVIAGLTVIDPFVGVAVGIAVFHELRPDVPPAAAMGMALAAVVAMLGVITLARHHPDVDGSKASHRRPELLSDDVAATSLPSDDVTRTSTPDARSTRAHL</sequence>
<organism evidence="8 9">
    <name type="scientific">Falsarthrobacter nasiphocae</name>
    <dbReference type="NCBI Taxonomy" id="189863"/>
    <lineage>
        <taxon>Bacteria</taxon>
        <taxon>Bacillati</taxon>
        <taxon>Actinomycetota</taxon>
        <taxon>Actinomycetes</taxon>
        <taxon>Micrococcales</taxon>
        <taxon>Micrococcaceae</taxon>
        <taxon>Falsarthrobacter</taxon>
    </lineage>
</organism>
<evidence type="ECO:0000256" key="6">
    <source>
        <dbReference type="SAM" id="Phobius"/>
    </source>
</evidence>
<feature type="transmembrane region" description="Helical" evidence="6">
    <location>
        <begin position="136"/>
        <end position="156"/>
    </location>
</feature>
<feature type="transmembrane region" description="Helical" evidence="6">
    <location>
        <begin position="207"/>
        <end position="226"/>
    </location>
</feature>
<keyword evidence="7" id="KW-0732">Signal</keyword>
<protein>
    <submittedName>
        <fullName evidence="8">Membrane protein</fullName>
    </submittedName>
</protein>
<evidence type="ECO:0000256" key="5">
    <source>
        <dbReference type="SAM" id="MobiDB-lite"/>
    </source>
</evidence>
<dbReference type="PANTHER" id="PTHR40761:SF1">
    <property type="entry name" value="CONSERVED INTEGRAL MEMBRANE ALANINE VALINE AND LEUCINE RICH PROTEIN-RELATED"/>
    <property type="match status" value="1"/>
</dbReference>
<evidence type="ECO:0000256" key="3">
    <source>
        <dbReference type="ARBA" id="ARBA00022989"/>
    </source>
</evidence>